<gene>
    <name evidence="2" type="ORF">SAMN05192540_0103</name>
</gene>
<protein>
    <recommendedName>
        <fullName evidence="1">DUF4350 domain-containing protein</fullName>
    </recommendedName>
</protein>
<dbReference type="Pfam" id="PF14258">
    <property type="entry name" value="DUF4350"/>
    <property type="match status" value="1"/>
</dbReference>
<proteinExistence type="predicted"/>
<evidence type="ECO:0000313" key="2">
    <source>
        <dbReference type="EMBL" id="SEB40816.1"/>
    </source>
</evidence>
<feature type="domain" description="DUF4350" evidence="1">
    <location>
        <begin position="40"/>
        <end position="228"/>
    </location>
</feature>
<evidence type="ECO:0000259" key="1">
    <source>
        <dbReference type="Pfam" id="PF14258"/>
    </source>
</evidence>
<accession>A0A1H4J4C0</accession>
<reference evidence="2 3" key="1">
    <citation type="submission" date="2016-10" db="EMBL/GenBank/DDBJ databases">
        <authorList>
            <person name="de Groot N.N."/>
        </authorList>
    </citation>
    <scope>NUCLEOTIDE SEQUENCE [LARGE SCALE GENOMIC DNA]</scope>
    <source>
        <strain evidence="2 3">MAR_2009_71</strain>
    </source>
</reference>
<dbReference type="EMBL" id="FNTB01000001">
    <property type="protein sequence ID" value="SEB40816.1"/>
    <property type="molecule type" value="Genomic_DNA"/>
</dbReference>
<dbReference type="AlphaFoldDB" id="A0A1H4J4C0"/>
<organism evidence="2 3">
    <name type="scientific">Maribacter dokdonensis</name>
    <dbReference type="NCBI Taxonomy" id="320912"/>
    <lineage>
        <taxon>Bacteria</taxon>
        <taxon>Pseudomonadati</taxon>
        <taxon>Bacteroidota</taxon>
        <taxon>Flavobacteriia</taxon>
        <taxon>Flavobacteriales</taxon>
        <taxon>Flavobacteriaceae</taxon>
        <taxon>Maribacter</taxon>
    </lineage>
</organism>
<name>A0A1H4J4C0_9FLAO</name>
<dbReference type="OrthoDB" id="1111222at2"/>
<sequence>MGKRSKIILGLLVAVLIGIIVTEIVRPRPINWSPSYTLASKIPFGCYVLYNELESIFPHNDIETVEENIYDVLVDRDTSTAANYILINDFIYLDEQETNQLLKFVDEGNQVFIATSNLTGKLADTLNIAIEQRYDIKEDSTKASFTNTHFNEEAFYFERGIIPAYLTSIDTAKTEILGHIHVKSSTLLNNTPNEIKISPNFIKTSFGKGNFIINTLPIAYTNYYMLSDKIGYSSQSFAYLNNNTLIWDDYKKSGRKVITSPMRFVLNQSALKWSYYLTITGLLLFVIFKAKREQRIIPIIKPLENSSVEFAKTVGSLYHQKKDYTNLNHKKITYFLTHTRNRFYVNTTVLDEKLITQLSAKAGKSIEETKDLIEFILSLKNKPIHSEQDALVLAKKINTFKQSYGR</sequence>
<evidence type="ECO:0000313" key="3">
    <source>
        <dbReference type="Proteomes" id="UP000183038"/>
    </source>
</evidence>
<dbReference type="InterPro" id="IPR025646">
    <property type="entry name" value="DUF4350"/>
</dbReference>
<dbReference type="Proteomes" id="UP000183038">
    <property type="component" value="Unassembled WGS sequence"/>
</dbReference>
<dbReference type="RefSeq" id="WP_074669702.1">
    <property type="nucleotide sequence ID" value="NZ_FNTB01000001.1"/>
</dbReference>